<dbReference type="OrthoDB" id="333024at2759"/>
<gene>
    <name evidence="5" type="ORF">AX774_g996</name>
</gene>
<accession>A0A1R1PWU6</accession>
<dbReference type="Pfam" id="PF01170">
    <property type="entry name" value="UPF0020"/>
    <property type="match status" value="1"/>
</dbReference>
<feature type="region of interest" description="Disordered" evidence="3">
    <location>
        <begin position="168"/>
        <end position="189"/>
    </location>
</feature>
<feature type="compositionally biased region" description="Gly residues" evidence="3">
    <location>
        <begin position="128"/>
        <end position="142"/>
    </location>
</feature>
<dbReference type="Gene3D" id="3.40.50.150">
    <property type="entry name" value="Vaccinia Virus protein VP39"/>
    <property type="match status" value="1"/>
</dbReference>
<dbReference type="PANTHER" id="PTHR13370:SF3">
    <property type="entry name" value="TRNA (GUANINE(10)-N2)-METHYLTRANSFERASE HOMOLOG"/>
    <property type="match status" value="1"/>
</dbReference>
<dbReference type="PANTHER" id="PTHR13370">
    <property type="entry name" value="RNA METHYLASE-RELATED"/>
    <property type="match status" value="1"/>
</dbReference>
<protein>
    <submittedName>
        <fullName evidence="5">tRNA (Guanine(10)-N2)-methyltransferase</fullName>
    </submittedName>
</protein>
<feature type="compositionally biased region" description="Basic and acidic residues" evidence="3">
    <location>
        <begin position="170"/>
        <end position="180"/>
    </location>
</feature>
<dbReference type="GO" id="GO:0032259">
    <property type="term" value="P:methylation"/>
    <property type="evidence" value="ECO:0007669"/>
    <property type="project" value="UniProtKB-KW"/>
</dbReference>
<feature type="domain" description="Ribosomal RNA large subunit methyltransferase K/L-like methyltransferase" evidence="4">
    <location>
        <begin position="210"/>
        <end position="360"/>
    </location>
</feature>
<dbReference type="InterPro" id="IPR002052">
    <property type="entry name" value="DNA_methylase_N6_adenine_CS"/>
</dbReference>
<dbReference type="PROSITE" id="PS00092">
    <property type="entry name" value="N6_MTASE"/>
    <property type="match status" value="1"/>
</dbReference>
<dbReference type="InterPro" id="IPR000241">
    <property type="entry name" value="RlmKL-like_Mtase"/>
</dbReference>
<reference evidence="6" key="1">
    <citation type="submission" date="2017-01" db="EMBL/GenBank/DDBJ databases">
        <authorList>
            <person name="Wang Y."/>
            <person name="White M."/>
            <person name="Kvist S."/>
            <person name="Moncalvo J.-M."/>
        </authorList>
    </citation>
    <scope>NUCLEOTIDE SEQUENCE [LARGE SCALE GENOMIC DNA]</scope>
    <source>
        <strain evidence="6">COL-18-3</strain>
    </source>
</reference>
<dbReference type="AlphaFoldDB" id="A0A1R1PWU6"/>
<dbReference type="GO" id="GO:0005737">
    <property type="term" value="C:cytoplasm"/>
    <property type="evidence" value="ECO:0007669"/>
    <property type="project" value="TreeGrafter"/>
</dbReference>
<dbReference type="Proteomes" id="UP000188320">
    <property type="component" value="Unassembled WGS sequence"/>
</dbReference>
<dbReference type="EMBL" id="LSSK01000078">
    <property type="protein sequence ID" value="OMH85456.1"/>
    <property type="molecule type" value="Genomic_DNA"/>
</dbReference>
<feature type="region of interest" description="Disordered" evidence="3">
    <location>
        <begin position="115"/>
        <end position="147"/>
    </location>
</feature>
<dbReference type="GO" id="GO:0003676">
    <property type="term" value="F:nucleic acid binding"/>
    <property type="evidence" value="ECO:0007669"/>
    <property type="project" value="InterPro"/>
</dbReference>
<dbReference type="GO" id="GO:0008168">
    <property type="term" value="F:methyltransferase activity"/>
    <property type="evidence" value="ECO:0007669"/>
    <property type="project" value="UniProtKB-KW"/>
</dbReference>
<comment type="caution">
    <text evidence="5">The sequence shown here is derived from an EMBL/GenBank/DDBJ whole genome shotgun (WGS) entry which is preliminary data.</text>
</comment>
<dbReference type="InterPro" id="IPR029063">
    <property type="entry name" value="SAM-dependent_MTases_sf"/>
</dbReference>
<keyword evidence="1 5" id="KW-0489">Methyltransferase</keyword>
<proteinExistence type="predicted"/>
<organism evidence="5 6">
    <name type="scientific">Zancudomyces culisetae</name>
    <name type="common">Gut fungus</name>
    <name type="synonym">Smittium culisetae</name>
    <dbReference type="NCBI Taxonomy" id="1213189"/>
    <lineage>
        <taxon>Eukaryota</taxon>
        <taxon>Fungi</taxon>
        <taxon>Fungi incertae sedis</taxon>
        <taxon>Zoopagomycota</taxon>
        <taxon>Kickxellomycotina</taxon>
        <taxon>Harpellomycetes</taxon>
        <taxon>Harpellales</taxon>
        <taxon>Legeriomycetaceae</taxon>
        <taxon>Zancudomyces</taxon>
    </lineage>
</organism>
<dbReference type="SUPFAM" id="SSF53335">
    <property type="entry name" value="S-adenosyl-L-methionine-dependent methyltransferases"/>
    <property type="match status" value="1"/>
</dbReference>
<evidence type="ECO:0000259" key="4">
    <source>
        <dbReference type="Pfam" id="PF01170"/>
    </source>
</evidence>
<keyword evidence="2 5" id="KW-0808">Transferase</keyword>
<dbReference type="GO" id="GO:0043527">
    <property type="term" value="C:tRNA methyltransferase complex"/>
    <property type="evidence" value="ECO:0007669"/>
    <property type="project" value="UniProtKB-ARBA"/>
</dbReference>
<evidence type="ECO:0000256" key="2">
    <source>
        <dbReference type="ARBA" id="ARBA00022679"/>
    </source>
</evidence>
<evidence type="ECO:0000313" key="5">
    <source>
        <dbReference type="EMBL" id="OMH85456.1"/>
    </source>
</evidence>
<evidence type="ECO:0000256" key="3">
    <source>
        <dbReference type="SAM" id="MobiDB-lite"/>
    </source>
</evidence>
<evidence type="ECO:0000256" key="1">
    <source>
        <dbReference type="ARBA" id="ARBA00022603"/>
    </source>
</evidence>
<feature type="region of interest" description="Disordered" evidence="3">
    <location>
        <begin position="488"/>
        <end position="510"/>
    </location>
</feature>
<sequence length="545" mass="59511">MAEQISYIEQLEFLDFLNEPSSESNDQEQDAGAPKHTFAFNLKRPDVEFLLLVDYGLFNFKCNHKYKIKRAQRLLKQQQEGVEGVEGVEVERDNNNNNVMDNVNKTIQNISLSDASSTLTTDTSSSGTGSGTGTGTGTGGNKGDSKSELVPQQFYFGRLVALPSSITESTKNENENENDNKNSSIATGAGAGAGGMTLARKLISKFDVKQRPYIGTTSMDSEMSLIMANYALAAPGKLIYDPFVGTGSMLFTCSYFGAYTMGSDIDGRQIKGGSASTFVNTKAKRTNKNYKGGESTGLQLNIETYNLSSLVLGSFVADVTQLTFQCHNNTAADSVHKSNEGWFDAIVTDPPYGVRAGAKKIGMSQSEQDLQPQPESSRSADGYLVRYPTTIPYEMSRVIDDLVSFAARYLVLGGRLVFWLPTMTDYYADDDIPTHPCMKLLHNAEQSFGAWARRLITMEKVACYCCHSQHVGSNNAEDVVVPVDKKQTLTQDQDQNQDQNQGGDDDFINGRVQNEKQSSAAAAAAAAAALLGHSNFRHNYFNKPS</sequence>
<keyword evidence="6" id="KW-1185">Reference proteome</keyword>
<evidence type="ECO:0000313" key="6">
    <source>
        <dbReference type="Proteomes" id="UP000188320"/>
    </source>
</evidence>
<feature type="compositionally biased region" description="Low complexity" evidence="3">
    <location>
        <begin position="491"/>
        <end position="502"/>
    </location>
</feature>
<name>A0A1R1PWU6_ZANCU</name>
<feature type="compositionally biased region" description="Low complexity" evidence="3">
    <location>
        <begin position="115"/>
        <end position="127"/>
    </location>
</feature>